<accession>A0AAN6V3G7</accession>
<dbReference type="Pfam" id="PF14856">
    <property type="entry name" value="Hce2"/>
    <property type="match status" value="1"/>
</dbReference>
<evidence type="ECO:0000256" key="3">
    <source>
        <dbReference type="ARBA" id="ARBA00008682"/>
    </source>
</evidence>
<dbReference type="Gene3D" id="3.20.20.80">
    <property type="entry name" value="Glycosidases"/>
    <property type="match status" value="1"/>
</dbReference>
<dbReference type="SUPFAM" id="SSF51445">
    <property type="entry name" value="(Trans)glycosidases"/>
    <property type="match status" value="1"/>
</dbReference>
<evidence type="ECO:0000256" key="11">
    <source>
        <dbReference type="ARBA" id="ARBA00023295"/>
    </source>
</evidence>
<gene>
    <name evidence="19" type="ORF">C8A04DRAFT_28101</name>
</gene>
<dbReference type="CDD" id="cd00035">
    <property type="entry name" value="ChtBD1"/>
    <property type="match status" value="1"/>
</dbReference>
<dbReference type="InterPro" id="IPR029070">
    <property type="entry name" value="Chitinase_insertion_sf"/>
</dbReference>
<dbReference type="Proteomes" id="UP001302676">
    <property type="component" value="Unassembled WGS sequence"/>
</dbReference>
<feature type="domain" description="Chitin-binding type-1" evidence="16">
    <location>
        <begin position="423"/>
        <end position="491"/>
    </location>
</feature>
<dbReference type="Pfam" id="PF00704">
    <property type="entry name" value="Glyco_hydro_18"/>
    <property type="match status" value="1"/>
</dbReference>
<proteinExistence type="inferred from homology"/>
<feature type="domain" description="LysM" evidence="17">
    <location>
        <begin position="362"/>
        <end position="410"/>
    </location>
</feature>
<dbReference type="RefSeq" id="XP_062637569.1">
    <property type="nucleotide sequence ID" value="XM_062780521.1"/>
</dbReference>
<keyword evidence="9" id="KW-0843">Virulence</keyword>
<dbReference type="EC" id="3.2.1.14" evidence="4"/>
<dbReference type="PANTHER" id="PTHR47700">
    <property type="entry name" value="V CHITINASE, PUTATIVE (AFU_ORTHOLOGUE AFUA_6G13720)-RELATED"/>
    <property type="match status" value="1"/>
</dbReference>
<dbReference type="Gene3D" id="3.10.50.10">
    <property type="match status" value="1"/>
</dbReference>
<dbReference type="GO" id="GO:0000272">
    <property type="term" value="P:polysaccharide catabolic process"/>
    <property type="evidence" value="ECO:0007669"/>
    <property type="project" value="UniProtKB-KW"/>
</dbReference>
<dbReference type="PROSITE" id="PS50941">
    <property type="entry name" value="CHIT_BIND_I_2"/>
    <property type="match status" value="1"/>
</dbReference>
<dbReference type="InterPro" id="IPR011583">
    <property type="entry name" value="Chitinase_II/V-like_cat"/>
</dbReference>
<dbReference type="InterPro" id="IPR001579">
    <property type="entry name" value="Glyco_hydro_18_chit_AS"/>
</dbReference>
<reference evidence="19" key="2">
    <citation type="submission" date="2023-05" db="EMBL/GenBank/DDBJ databases">
        <authorList>
            <consortium name="Lawrence Berkeley National Laboratory"/>
            <person name="Steindorff A."/>
            <person name="Hensen N."/>
            <person name="Bonometti L."/>
            <person name="Westerberg I."/>
            <person name="Brannstrom I.O."/>
            <person name="Guillou S."/>
            <person name="Cros-Aarteil S."/>
            <person name="Calhoun S."/>
            <person name="Haridas S."/>
            <person name="Kuo A."/>
            <person name="Mondo S."/>
            <person name="Pangilinan J."/>
            <person name="Riley R."/>
            <person name="Labutti K."/>
            <person name="Andreopoulos B."/>
            <person name="Lipzen A."/>
            <person name="Chen C."/>
            <person name="Yanf M."/>
            <person name="Daum C."/>
            <person name="Ng V."/>
            <person name="Clum A."/>
            <person name="Ohm R."/>
            <person name="Martin F."/>
            <person name="Silar P."/>
            <person name="Natvig D."/>
            <person name="Lalanne C."/>
            <person name="Gautier V."/>
            <person name="Ament-Velasquez S.L."/>
            <person name="Kruys A."/>
            <person name="Hutchinson M.I."/>
            <person name="Powell A.J."/>
            <person name="Barry K."/>
            <person name="Miller A.N."/>
            <person name="Grigoriev I.V."/>
            <person name="Debuchy R."/>
            <person name="Gladieux P."/>
            <person name="Thoren M.H."/>
            <person name="Johannesson H."/>
        </authorList>
    </citation>
    <scope>NUCLEOTIDE SEQUENCE</scope>
    <source>
        <strain evidence="19">CBS 141.50</strain>
    </source>
</reference>
<feature type="disulfide bond" evidence="13">
    <location>
        <begin position="448"/>
        <end position="460"/>
    </location>
</feature>
<feature type="chain" id="PRO_5043029985" description="chitinase" evidence="15">
    <location>
        <begin position="26"/>
        <end position="1467"/>
    </location>
</feature>
<keyword evidence="7 14" id="KW-0378">Hydrolase</keyword>
<evidence type="ECO:0000256" key="7">
    <source>
        <dbReference type="ARBA" id="ARBA00022801"/>
    </source>
</evidence>
<feature type="disulfide bond" evidence="13">
    <location>
        <begin position="485"/>
        <end position="489"/>
    </location>
</feature>
<dbReference type="Gene3D" id="3.10.350.10">
    <property type="entry name" value="LysM domain"/>
    <property type="match status" value="2"/>
</dbReference>
<evidence type="ECO:0000256" key="15">
    <source>
        <dbReference type="SAM" id="SignalP"/>
    </source>
</evidence>
<dbReference type="InterPro" id="IPR029226">
    <property type="entry name" value="Ecp2-like"/>
</dbReference>
<dbReference type="SMART" id="SM00636">
    <property type="entry name" value="Glyco_18"/>
    <property type="match status" value="1"/>
</dbReference>
<organism evidence="19 20">
    <name type="scientific">Dichotomopilus funicola</name>
    <dbReference type="NCBI Taxonomy" id="1934379"/>
    <lineage>
        <taxon>Eukaryota</taxon>
        <taxon>Fungi</taxon>
        <taxon>Dikarya</taxon>
        <taxon>Ascomycota</taxon>
        <taxon>Pezizomycotina</taxon>
        <taxon>Sordariomycetes</taxon>
        <taxon>Sordariomycetidae</taxon>
        <taxon>Sordariales</taxon>
        <taxon>Chaetomiaceae</taxon>
        <taxon>Dichotomopilus</taxon>
    </lineage>
</organism>
<evidence type="ECO:0000259" key="18">
    <source>
        <dbReference type="PROSITE" id="PS51910"/>
    </source>
</evidence>
<keyword evidence="5" id="KW-0964">Secreted</keyword>
<comment type="caution">
    <text evidence="13">Lacks conserved residue(s) required for the propagation of feature annotation.</text>
</comment>
<comment type="similarity">
    <text evidence="3">Belongs to the glycosyl hydrolase 18 family. Chitinase class V subfamily.</text>
</comment>
<sequence>MVASTFLTTALAAVSLLFSADGALARQSGFTPPSRTYHGSREVCPERCYVSGPNPGNWSAYPSLKLLRTCQKTMFYDFSLYDPLDDPTVNHRIHACSSFGSDFSTIPPDSADAQRANTSTSATPVPVQFEVGWWSEGFGLAAPGLRSLITQLREYVGRGYGATDRPFIMFGQSGPATIGLYIGHGLLNQAIGESALRIFQYNLDNLNVSTPSLAMQLCAPGYDSAHVFGVMVTSNATFGPIQDAIKTWANATCLSFVGSRSFAGDAVFTAPLLPTNGTVGSNSSTIQSRALHPRADCRTVQVQGGDSCGSLATKCGISGATFTKYNPGSSFCSSLRPGQHVCCSSGSLPDFRPVPNADGSCSTYKVKTDDNCADIAAAYSLTVDDIESFNKKTWGWSGCKLLFPNTFMCLSKGTPPFPASISNAQCGPQKPGSQPPTDGSDIASLNPCPLNACCNIWGQCGLSRDFCIDTNTGPPGTAAPGTYGCISNCGLDVIKGDGNGAIKVAYFEGYGFNRDCLFQDASQLDTGKFTHVHFAFATLSPTYEVQLGDALASYQFSEFKRISGAKKIVSIGGWDFSTSPSTIDIFRAGVTAANRLAMAKSIAKFVIDNDLDGVDIDWEYPGAPDIPAPRTDGQDEGPNYLAFLVVLRNCLPNKSISIAAPASYWYLKQFPLLTMSKVVDYIVYMTYDLHGQWDAHNQWSQDGCEAGNCLRSHVNLTETRQALAMVTKAGVPGRKIVVGVTSYGRSFQMADPGCWGPNCKFTGDRLNSDATKGRCTGTAGYIADAETDEIMADGGSRVVTSFIDATSNSNILVYDNNQWVSYMSFGIKKIRTSLYASWGMGGTTDWASDLQEFHPVPGPLKDWDAYKLAISVGEDPKIDNTRTGNWTSLNCSEDMVMYWGDYLAADRWTGLYAADAWKDIVRVWFDTDQARKKTFTGSVSETLGTGLVADCANIANGKVDNCDATLQCPEAANGKTSGPAAVVIWDSLVLIHEKYHEFYDAINDAHTSFNSAIDDMEETFAPVPEVKDKDAWLDMLIDAVSFGAVAGLGRYIKIAVKDLAYFAENESKTEQLVEVVGALVDQGKGAVKKEAKEPPGDWTEAKQKQLGTYLGLAFDGWADAARNASYKLFDGSQESVRTLGDLISGGKFTGGKGGGKDDNSNKNTGLKETIGKAFFGFAIPAIWRASNNYAFVIDSGYACNVDRPLPAFLEDNTMNATGACVDGMRYYLVAPTGNPLACSCPSDNTDGHECPIACDHNKFSAPPGLDQLGGRFGGVTVEDLTTAAVRAWIAKGKDNDVDARDAMAQAALDDVMASDDAQVPFTNLPVCSADRALQGWTHTTAGSSDSYPCGTLPGINACGDSTFVDQTSDASPPVSDCLQIIKNIEGDPTTSFSPPTINGQSGIAWGPKGCTFGVEVTEPTAVTNMYIGGQDIIDIINDAVKKFGGSGKVGAKGNMVCNGLPILWGLY</sequence>
<dbReference type="GeneID" id="87817134"/>
<evidence type="ECO:0000256" key="12">
    <source>
        <dbReference type="ARBA" id="ARBA00023326"/>
    </source>
</evidence>
<dbReference type="InterPro" id="IPR036779">
    <property type="entry name" value="LysM_dom_sf"/>
</dbReference>
<dbReference type="PROSITE" id="PS51782">
    <property type="entry name" value="LYSM"/>
    <property type="match status" value="2"/>
</dbReference>
<comment type="caution">
    <text evidence="19">The sequence shown here is derived from an EMBL/GenBank/DDBJ whole genome shotgun (WGS) entry which is preliminary data.</text>
</comment>
<reference evidence="19" key="1">
    <citation type="journal article" date="2023" name="Mol. Phylogenet. Evol.">
        <title>Genome-scale phylogeny and comparative genomics of the fungal order Sordariales.</title>
        <authorList>
            <person name="Hensen N."/>
            <person name="Bonometti L."/>
            <person name="Westerberg I."/>
            <person name="Brannstrom I.O."/>
            <person name="Guillou S."/>
            <person name="Cros-Aarteil S."/>
            <person name="Calhoun S."/>
            <person name="Haridas S."/>
            <person name="Kuo A."/>
            <person name="Mondo S."/>
            <person name="Pangilinan J."/>
            <person name="Riley R."/>
            <person name="LaButti K."/>
            <person name="Andreopoulos B."/>
            <person name="Lipzen A."/>
            <person name="Chen C."/>
            <person name="Yan M."/>
            <person name="Daum C."/>
            <person name="Ng V."/>
            <person name="Clum A."/>
            <person name="Steindorff A."/>
            <person name="Ohm R.A."/>
            <person name="Martin F."/>
            <person name="Silar P."/>
            <person name="Natvig D.O."/>
            <person name="Lalanne C."/>
            <person name="Gautier V."/>
            <person name="Ament-Velasquez S.L."/>
            <person name="Kruys A."/>
            <person name="Hutchinson M.I."/>
            <person name="Powell A.J."/>
            <person name="Barry K."/>
            <person name="Miller A.N."/>
            <person name="Grigoriev I.V."/>
            <person name="Debuchy R."/>
            <person name="Gladieux P."/>
            <person name="Hiltunen Thoren M."/>
            <person name="Johannesson H."/>
        </authorList>
    </citation>
    <scope>NUCLEOTIDE SEQUENCE</scope>
    <source>
        <strain evidence="19">CBS 141.50</strain>
    </source>
</reference>
<dbReference type="InterPro" id="IPR001002">
    <property type="entry name" value="Chitin-bd_1"/>
</dbReference>
<evidence type="ECO:0000259" key="16">
    <source>
        <dbReference type="PROSITE" id="PS50941"/>
    </source>
</evidence>
<keyword evidence="11 14" id="KW-0326">Glycosidase</keyword>
<evidence type="ECO:0000256" key="13">
    <source>
        <dbReference type="PROSITE-ProRule" id="PRU00261"/>
    </source>
</evidence>
<dbReference type="PROSITE" id="PS01095">
    <property type="entry name" value="GH18_1"/>
    <property type="match status" value="1"/>
</dbReference>
<dbReference type="SUPFAM" id="SSF54556">
    <property type="entry name" value="Chitinase insertion domain"/>
    <property type="match status" value="1"/>
</dbReference>
<evidence type="ECO:0000256" key="2">
    <source>
        <dbReference type="ARBA" id="ARBA00004613"/>
    </source>
</evidence>
<protein>
    <recommendedName>
        <fullName evidence="4">chitinase</fullName>
        <ecNumber evidence="4">3.2.1.14</ecNumber>
    </recommendedName>
</protein>
<keyword evidence="15" id="KW-0732">Signal</keyword>
<dbReference type="CDD" id="cd00118">
    <property type="entry name" value="LysM"/>
    <property type="match status" value="2"/>
</dbReference>
<evidence type="ECO:0000256" key="1">
    <source>
        <dbReference type="ARBA" id="ARBA00000822"/>
    </source>
</evidence>
<feature type="domain" description="LysM" evidence="17">
    <location>
        <begin position="298"/>
        <end position="343"/>
    </location>
</feature>
<dbReference type="GO" id="GO:0008061">
    <property type="term" value="F:chitin binding"/>
    <property type="evidence" value="ECO:0007669"/>
    <property type="project" value="UniProtKB-UniRule"/>
</dbReference>
<evidence type="ECO:0000256" key="4">
    <source>
        <dbReference type="ARBA" id="ARBA00012729"/>
    </source>
</evidence>
<dbReference type="GO" id="GO:0005576">
    <property type="term" value="C:extracellular region"/>
    <property type="evidence" value="ECO:0007669"/>
    <property type="project" value="UniProtKB-SubCell"/>
</dbReference>
<dbReference type="InterPro" id="IPR018392">
    <property type="entry name" value="LysM"/>
</dbReference>
<dbReference type="CDD" id="cd02878">
    <property type="entry name" value="GH18_zymocin_alpha"/>
    <property type="match status" value="1"/>
</dbReference>
<keyword evidence="8" id="KW-0146">Chitin degradation</keyword>
<evidence type="ECO:0000256" key="10">
    <source>
        <dbReference type="ARBA" id="ARBA00023277"/>
    </source>
</evidence>
<dbReference type="EMBL" id="MU853579">
    <property type="protein sequence ID" value="KAK4144198.1"/>
    <property type="molecule type" value="Genomic_DNA"/>
</dbReference>
<keyword evidence="10" id="KW-0119">Carbohydrate metabolism</keyword>
<comment type="catalytic activity">
    <reaction evidence="1">
        <text>Random endo-hydrolysis of N-acetyl-beta-D-glucosaminide (1-&gt;4)-beta-linkages in chitin and chitodextrins.</text>
        <dbReference type="EC" id="3.2.1.14"/>
    </reaction>
</comment>
<keyword evidence="13" id="KW-1015">Disulfide bond</keyword>
<evidence type="ECO:0000313" key="20">
    <source>
        <dbReference type="Proteomes" id="UP001302676"/>
    </source>
</evidence>
<feature type="disulfide bond" evidence="13">
    <location>
        <begin position="453"/>
        <end position="467"/>
    </location>
</feature>
<evidence type="ECO:0000256" key="6">
    <source>
        <dbReference type="ARBA" id="ARBA00022669"/>
    </source>
</evidence>
<dbReference type="SMART" id="SM00257">
    <property type="entry name" value="LysM"/>
    <property type="match status" value="2"/>
</dbReference>
<dbReference type="GO" id="GO:0008843">
    <property type="term" value="F:endochitinase activity"/>
    <property type="evidence" value="ECO:0007669"/>
    <property type="project" value="UniProtKB-EC"/>
</dbReference>
<evidence type="ECO:0000256" key="5">
    <source>
        <dbReference type="ARBA" id="ARBA00022525"/>
    </source>
</evidence>
<evidence type="ECO:0000313" key="19">
    <source>
        <dbReference type="EMBL" id="KAK4144198.1"/>
    </source>
</evidence>
<keyword evidence="6 13" id="KW-0147">Chitin-binding</keyword>
<keyword evidence="12" id="KW-0624">Polysaccharide degradation</keyword>
<dbReference type="PANTHER" id="PTHR47700:SF1">
    <property type="entry name" value="CHITINASE"/>
    <property type="match status" value="1"/>
</dbReference>
<name>A0AAN6V3G7_9PEZI</name>
<evidence type="ECO:0000256" key="9">
    <source>
        <dbReference type="ARBA" id="ARBA00023026"/>
    </source>
</evidence>
<dbReference type="PROSITE" id="PS51910">
    <property type="entry name" value="GH18_2"/>
    <property type="match status" value="1"/>
</dbReference>
<dbReference type="Pfam" id="PF01476">
    <property type="entry name" value="LysM"/>
    <property type="match status" value="2"/>
</dbReference>
<dbReference type="SUPFAM" id="SSF54106">
    <property type="entry name" value="LysM domain"/>
    <property type="match status" value="2"/>
</dbReference>
<comment type="subcellular location">
    <subcellularLocation>
        <location evidence="2">Secreted</location>
    </subcellularLocation>
</comment>
<dbReference type="GO" id="GO:0006032">
    <property type="term" value="P:chitin catabolic process"/>
    <property type="evidence" value="ECO:0007669"/>
    <property type="project" value="UniProtKB-KW"/>
</dbReference>
<dbReference type="SUPFAM" id="SSF57016">
    <property type="entry name" value="Plant lectins/antimicrobial peptides"/>
    <property type="match status" value="1"/>
</dbReference>
<dbReference type="InterPro" id="IPR017853">
    <property type="entry name" value="GH"/>
</dbReference>
<dbReference type="InterPro" id="IPR001223">
    <property type="entry name" value="Glyco_hydro18_cat"/>
</dbReference>
<feature type="domain" description="GH18" evidence="18">
    <location>
        <begin position="501"/>
        <end position="867"/>
    </location>
</feature>
<dbReference type="InterPro" id="IPR036861">
    <property type="entry name" value="Endochitinase-like_sf"/>
</dbReference>
<dbReference type="InterPro" id="IPR053214">
    <property type="entry name" value="LysM12-like"/>
</dbReference>
<keyword evidence="20" id="KW-1185">Reference proteome</keyword>
<evidence type="ECO:0000259" key="17">
    <source>
        <dbReference type="PROSITE" id="PS51782"/>
    </source>
</evidence>
<evidence type="ECO:0000256" key="14">
    <source>
        <dbReference type="RuleBase" id="RU000489"/>
    </source>
</evidence>
<evidence type="ECO:0000256" key="8">
    <source>
        <dbReference type="ARBA" id="ARBA00023024"/>
    </source>
</evidence>
<feature type="signal peptide" evidence="15">
    <location>
        <begin position="1"/>
        <end position="25"/>
    </location>
</feature>